<dbReference type="InterPro" id="IPR008991">
    <property type="entry name" value="Translation_prot_SH3-like_sf"/>
</dbReference>
<dbReference type="PATRIC" id="fig|520767.4.peg.2378"/>
<dbReference type="GO" id="GO:0005840">
    <property type="term" value="C:ribosome"/>
    <property type="evidence" value="ECO:0007669"/>
    <property type="project" value="UniProtKB-KW"/>
</dbReference>
<dbReference type="InterPro" id="IPR014722">
    <property type="entry name" value="Rib_uL2_dom2"/>
</dbReference>
<dbReference type="RefSeq" id="WP_068749338.1">
    <property type="nucleotide sequence ID" value="NZ_LOHZ01000046.1"/>
</dbReference>
<dbReference type="Proteomes" id="UP000075737">
    <property type="component" value="Unassembled WGS sequence"/>
</dbReference>
<reference evidence="3 4" key="1">
    <citation type="submission" date="2015-12" db="EMBL/GenBank/DDBJ databases">
        <title>Draft genome of Thermovenabulum gondwanense isolated from a red thermophilic microbial mat colonisisng an outflow channel of a bore well.</title>
        <authorList>
            <person name="Patel B.K."/>
        </authorList>
    </citation>
    <scope>NUCLEOTIDE SEQUENCE [LARGE SCALE GENOMIC DNA]</scope>
    <source>
        <strain evidence="3 4">R270</strain>
    </source>
</reference>
<dbReference type="AlphaFoldDB" id="A0A161PSE5"/>
<comment type="caution">
    <text evidence="3">The sequence shown here is derived from an EMBL/GenBank/DDBJ whole genome shotgun (WGS) entry which is preliminary data.</text>
</comment>
<dbReference type="Gene3D" id="2.30.30.30">
    <property type="match status" value="1"/>
</dbReference>
<evidence type="ECO:0000256" key="1">
    <source>
        <dbReference type="ARBA" id="ARBA00022980"/>
    </source>
</evidence>
<dbReference type="InterPro" id="IPR041985">
    <property type="entry name" value="Ribosomal_eL14_KOW"/>
</dbReference>
<evidence type="ECO:0000313" key="3">
    <source>
        <dbReference type="EMBL" id="KYO63909.1"/>
    </source>
</evidence>
<organism evidence="3 4">
    <name type="scientific">Thermovenabulum gondwanense</name>
    <dbReference type="NCBI Taxonomy" id="520767"/>
    <lineage>
        <taxon>Bacteria</taxon>
        <taxon>Bacillati</taxon>
        <taxon>Bacillota</taxon>
        <taxon>Clostridia</taxon>
        <taxon>Thermosediminibacterales</taxon>
        <taxon>Thermosediminibacteraceae</taxon>
        <taxon>Thermovenabulum</taxon>
    </lineage>
</organism>
<dbReference type="EMBL" id="LOHZ01000046">
    <property type="protein sequence ID" value="KYO63909.1"/>
    <property type="molecule type" value="Genomic_DNA"/>
</dbReference>
<dbReference type="SUPFAM" id="SSF50104">
    <property type="entry name" value="Translation proteins SH3-like domain"/>
    <property type="match status" value="1"/>
</dbReference>
<dbReference type="STRING" id="520767.ATZ99_22460"/>
<proteinExistence type="predicted"/>
<dbReference type="CDD" id="cd06088">
    <property type="entry name" value="KOW_RPL14"/>
    <property type="match status" value="1"/>
</dbReference>
<keyword evidence="1" id="KW-0689">Ribosomal protein</keyword>
<protein>
    <recommendedName>
        <fullName evidence="5">50S ribosomal protein L14e</fullName>
    </recommendedName>
</protein>
<dbReference type="OrthoDB" id="1683515at2"/>
<keyword evidence="2" id="KW-0687">Ribonucleoprotein</keyword>
<sequence length="100" mass="11388">MPEVELGQLVISKAGRDKGRPMIVVKIIDNEYVLVADGELRRIEKPKKKKLKHLQLTGKKDGFIYEKLMNNRKVYNEEIRRALEELTGKPGEIKGSKGGE</sequence>
<accession>A0A161PSE5</accession>
<evidence type="ECO:0000313" key="4">
    <source>
        <dbReference type="Proteomes" id="UP000075737"/>
    </source>
</evidence>
<name>A0A161PSE5_9FIRM</name>
<dbReference type="GO" id="GO:1990904">
    <property type="term" value="C:ribonucleoprotein complex"/>
    <property type="evidence" value="ECO:0007669"/>
    <property type="project" value="UniProtKB-KW"/>
</dbReference>
<evidence type="ECO:0000256" key="2">
    <source>
        <dbReference type="ARBA" id="ARBA00023274"/>
    </source>
</evidence>
<gene>
    <name evidence="3" type="ORF">ATZ99_22460</name>
</gene>
<keyword evidence="4" id="KW-1185">Reference proteome</keyword>
<evidence type="ECO:0008006" key="5">
    <source>
        <dbReference type="Google" id="ProtNLM"/>
    </source>
</evidence>